<protein>
    <submittedName>
        <fullName evidence="3">448_t:CDS:1</fullName>
    </submittedName>
</protein>
<feature type="region of interest" description="Disordered" evidence="1">
    <location>
        <begin position="25"/>
        <end position="90"/>
    </location>
</feature>
<gene>
    <name evidence="3" type="ORF">FWILDA_LOCUS9413</name>
</gene>
<evidence type="ECO:0000256" key="2">
    <source>
        <dbReference type="SAM" id="SignalP"/>
    </source>
</evidence>
<dbReference type="EMBL" id="CAMKVN010002208">
    <property type="protein sequence ID" value="CAI2180091.1"/>
    <property type="molecule type" value="Genomic_DNA"/>
</dbReference>
<proteinExistence type="predicted"/>
<comment type="caution">
    <text evidence="3">The sequence shown here is derived from an EMBL/GenBank/DDBJ whole genome shotgun (WGS) entry which is preliminary data.</text>
</comment>
<organism evidence="3 4">
    <name type="scientific">Funneliformis geosporum</name>
    <dbReference type="NCBI Taxonomy" id="1117311"/>
    <lineage>
        <taxon>Eukaryota</taxon>
        <taxon>Fungi</taxon>
        <taxon>Fungi incertae sedis</taxon>
        <taxon>Mucoromycota</taxon>
        <taxon>Glomeromycotina</taxon>
        <taxon>Glomeromycetes</taxon>
        <taxon>Glomerales</taxon>
        <taxon>Glomeraceae</taxon>
        <taxon>Funneliformis</taxon>
    </lineage>
</organism>
<accession>A0A9W4SSM2</accession>
<feature type="non-terminal residue" evidence="3">
    <location>
        <position position="1"/>
    </location>
</feature>
<name>A0A9W4SSM2_9GLOM</name>
<feature type="signal peptide" evidence="2">
    <location>
        <begin position="1"/>
        <end position="22"/>
    </location>
</feature>
<evidence type="ECO:0000313" key="3">
    <source>
        <dbReference type="EMBL" id="CAI2180091.1"/>
    </source>
</evidence>
<sequence length="132" mass="14791">MKLNLFLAIFLLLVVISQAALARTIEKKSSGQSPRGPGHHTRTIEKRSSGQSPRGPGHHTRTIEKRSSGPSPRGPGHHTRTIEKRRSGQNPRAKYTIDLFFIGEEIVEKSSHLSFKESRWIFGLSIQPYHGT</sequence>
<keyword evidence="4" id="KW-1185">Reference proteome</keyword>
<evidence type="ECO:0000256" key="1">
    <source>
        <dbReference type="SAM" id="MobiDB-lite"/>
    </source>
</evidence>
<feature type="chain" id="PRO_5040744853" evidence="2">
    <location>
        <begin position="23"/>
        <end position="132"/>
    </location>
</feature>
<reference evidence="3" key="1">
    <citation type="submission" date="2022-08" db="EMBL/GenBank/DDBJ databases">
        <authorList>
            <person name="Kallberg Y."/>
            <person name="Tangrot J."/>
            <person name="Rosling A."/>
        </authorList>
    </citation>
    <scope>NUCLEOTIDE SEQUENCE</scope>
    <source>
        <strain evidence="3">Wild A</strain>
    </source>
</reference>
<dbReference type="OrthoDB" id="10623239at2759"/>
<dbReference type="Proteomes" id="UP001153678">
    <property type="component" value="Unassembled WGS sequence"/>
</dbReference>
<keyword evidence="2" id="KW-0732">Signal</keyword>
<dbReference type="AlphaFoldDB" id="A0A9W4SSM2"/>
<evidence type="ECO:0000313" key="4">
    <source>
        <dbReference type="Proteomes" id="UP001153678"/>
    </source>
</evidence>